<name>A0A835P9A7_VANPL</name>
<dbReference type="Proteomes" id="UP000636800">
    <property type="component" value="Unassembled WGS sequence"/>
</dbReference>
<protein>
    <recommendedName>
        <fullName evidence="6">Protein FAR1-RELATED SEQUENCE</fullName>
    </recommendedName>
</protein>
<dbReference type="PROSITE" id="PS50966">
    <property type="entry name" value="ZF_SWIM"/>
    <property type="match status" value="1"/>
</dbReference>
<dbReference type="EMBL" id="JADCNL010000343">
    <property type="protein sequence ID" value="KAG0448258.1"/>
    <property type="molecule type" value="Genomic_DNA"/>
</dbReference>
<dbReference type="SMART" id="SM00575">
    <property type="entry name" value="ZnF_PMZ"/>
    <property type="match status" value="1"/>
</dbReference>
<dbReference type="Pfam" id="PF04434">
    <property type="entry name" value="SWIM"/>
    <property type="match status" value="1"/>
</dbReference>
<evidence type="ECO:0000256" key="1">
    <source>
        <dbReference type="ARBA" id="ARBA00005889"/>
    </source>
</evidence>
<organism evidence="8 9">
    <name type="scientific">Vanilla planifolia</name>
    <name type="common">Vanilla</name>
    <dbReference type="NCBI Taxonomy" id="51239"/>
    <lineage>
        <taxon>Eukaryota</taxon>
        <taxon>Viridiplantae</taxon>
        <taxon>Streptophyta</taxon>
        <taxon>Embryophyta</taxon>
        <taxon>Tracheophyta</taxon>
        <taxon>Spermatophyta</taxon>
        <taxon>Magnoliopsida</taxon>
        <taxon>Liliopsida</taxon>
        <taxon>Asparagales</taxon>
        <taxon>Orchidaceae</taxon>
        <taxon>Vanilloideae</taxon>
        <taxon>Vanilleae</taxon>
        <taxon>Vanilla</taxon>
    </lineage>
</organism>
<dbReference type="GO" id="GO:0006355">
    <property type="term" value="P:regulation of DNA-templated transcription"/>
    <property type="evidence" value="ECO:0007669"/>
    <property type="project" value="UniProtKB-UniRule"/>
</dbReference>
<evidence type="ECO:0000256" key="4">
    <source>
        <dbReference type="ARBA" id="ARBA00022833"/>
    </source>
</evidence>
<dbReference type="InterPro" id="IPR018289">
    <property type="entry name" value="MULE_transposase_dom"/>
</dbReference>
<evidence type="ECO:0000259" key="7">
    <source>
        <dbReference type="PROSITE" id="PS50966"/>
    </source>
</evidence>
<dbReference type="GO" id="GO:0008270">
    <property type="term" value="F:zinc ion binding"/>
    <property type="evidence" value="ECO:0007669"/>
    <property type="project" value="UniProtKB-UniRule"/>
</dbReference>
<evidence type="ECO:0000313" key="9">
    <source>
        <dbReference type="Proteomes" id="UP000636800"/>
    </source>
</evidence>
<keyword evidence="4 6" id="KW-0862">Zinc</keyword>
<proteinExistence type="inferred from homology"/>
<reference evidence="8 9" key="1">
    <citation type="journal article" date="2020" name="Nat. Food">
        <title>A phased Vanilla planifolia genome enables genetic improvement of flavour and production.</title>
        <authorList>
            <person name="Hasing T."/>
            <person name="Tang H."/>
            <person name="Brym M."/>
            <person name="Khazi F."/>
            <person name="Huang T."/>
            <person name="Chambers A.H."/>
        </authorList>
    </citation>
    <scope>NUCLEOTIDE SEQUENCE [LARGE SCALE GENOMIC DNA]</scope>
    <source>
        <tissue evidence="8">Leaf</tissue>
    </source>
</reference>
<dbReference type="InterPro" id="IPR007527">
    <property type="entry name" value="Znf_SWIM"/>
</dbReference>
<comment type="similarity">
    <text evidence="1 6">Belongs to the FHY3/FAR1 family.</text>
</comment>
<comment type="subcellular location">
    <subcellularLocation>
        <location evidence="6">Nucleus</location>
    </subcellularLocation>
</comment>
<evidence type="ECO:0000256" key="3">
    <source>
        <dbReference type="ARBA" id="ARBA00022771"/>
    </source>
</evidence>
<dbReference type="PANTHER" id="PTHR31669">
    <property type="entry name" value="PROTEIN FAR1-RELATED SEQUENCE 10-RELATED"/>
    <property type="match status" value="1"/>
</dbReference>
<accession>A0A835P9A7</accession>
<dbReference type="Pfam" id="PF10551">
    <property type="entry name" value="MULE"/>
    <property type="match status" value="1"/>
</dbReference>
<sequence>MSGKLPTTILTDQCDAMSKAISMSMPETYHQLCLWHILENAPKVIPHVFSREPSFEKDLENCLCESCSEVDFCKAWENLIAKYGLMNNTWLEDLYAVREKWSLIYCKNSFSATMTTKEWRETMNNNFKMLFYRKLPPSKFMVQYHRALNQLREKESTEDHDSRLYKPNLLADIPTLIEASESYTRAVYKDFEEEYKSQLACLCEPVGIEGNIYTFRVSMPRRRSVGLVEFDSSNVSITCSCKKFECNGILCMHALKVLNYNNILQLPNRYLLKRWTKYAKDGLLSNRQMSADGLDVSYKSKVIRKAINVVVKGAFSKEALDLIERRLDRCMAETENALPNAQPEKQMEDVIIVHSLQQNAVEPNNLLF</sequence>
<dbReference type="GO" id="GO:0005634">
    <property type="term" value="C:nucleus"/>
    <property type="evidence" value="ECO:0007669"/>
    <property type="project" value="UniProtKB-SubCell"/>
</dbReference>
<keyword evidence="6" id="KW-0539">Nucleus</keyword>
<evidence type="ECO:0000256" key="5">
    <source>
        <dbReference type="PROSITE-ProRule" id="PRU00325"/>
    </source>
</evidence>
<keyword evidence="2 6" id="KW-0479">Metal-binding</keyword>
<comment type="function">
    <text evidence="6">Putative transcription activator involved in regulating light control of development.</text>
</comment>
<keyword evidence="3 5" id="KW-0863">Zinc-finger</keyword>
<dbReference type="AlphaFoldDB" id="A0A835P9A7"/>
<gene>
    <name evidence="8" type="ORF">HPP92_027950</name>
</gene>
<comment type="caution">
    <text evidence="8">The sequence shown here is derived from an EMBL/GenBank/DDBJ whole genome shotgun (WGS) entry which is preliminary data.</text>
</comment>
<dbReference type="InterPro" id="IPR006564">
    <property type="entry name" value="Znf_PMZ"/>
</dbReference>
<dbReference type="PANTHER" id="PTHR31669:SF305">
    <property type="entry name" value="PROTEIN FAR1-RELATED SEQUENCE"/>
    <property type="match status" value="1"/>
</dbReference>
<keyword evidence="9" id="KW-1185">Reference proteome</keyword>
<evidence type="ECO:0000256" key="2">
    <source>
        <dbReference type="ARBA" id="ARBA00022723"/>
    </source>
</evidence>
<dbReference type="InterPro" id="IPR031052">
    <property type="entry name" value="FHY3/FAR1"/>
</dbReference>
<feature type="domain" description="SWIM-type" evidence="7">
    <location>
        <begin position="213"/>
        <end position="262"/>
    </location>
</feature>
<evidence type="ECO:0000313" key="8">
    <source>
        <dbReference type="EMBL" id="KAG0448258.1"/>
    </source>
</evidence>
<evidence type="ECO:0000256" key="6">
    <source>
        <dbReference type="RuleBase" id="RU367018"/>
    </source>
</evidence>